<comment type="subunit">
    <text evidence="1">Component of the lipopolysaccharide transport and assembly complex. Interacts with LptE and LptA.</text>
</comment>
<dbReference type="HAMAP" id="MF_01411">
    <property type="entry name" value="LPS_assembly_LptD"/>
    <property type="match status" value="1"/>
</dbReference>
<comment type="subcellular location">
    <subcellularLocation>
        <location evidence="1">Cell outer membrane</location>
    </subcellularLocation>
</comment>
<dbReference type="Pfam" id="PF04453">
    <property type="entry name" value="LptD"/>
    <property type="match status" value="1"/>
</dbReference>
<dbReference type="PANTHER" id="PTHR30189">
    <property type="entry name" value="LPS-ASSEMBLY PROTEIN"/>
    <property type="match status" value="1"/>
</dbReference>
<dbReference type="InParanoid" id="A0A6M4H2Z5"/>
<dbReference type="GO" id="GO:0043165">
    <property type="term" value="P:Gram-negative-bacterium-type cell outer membrane assembly"/>
    <property type="evidence" value="ECO:0007669"/>
    <property type="project" value="UniProtKB-UniRule"/>
</dbReference>
<evidence type="ECO:0000256" key="1">
    <source>
        <dbReference type="HAMAP-Rule" id="MF_01411"/>
    </source>
</evidence>
<keyword evidence="1" id="KW-0472">Membrane</keyword>
<keyword evidence="1" id="KW-0998">Cell outer membrane</keyword>
<protein>
    <recommendedName>
        <fullName evidence="1">LPS-assembly protein LptD</fullName>
    </recommendedName>
</protein>
<keyword evidence="4" id="KW-1185">Reference proteome</keyword>
<keyword evidence="1" id="KW-0732">Signal</keyword>
<dbReference type="InterPro" id="IPR050218">
    <property type="entry name" value="LptD"/>
</dbReference>
<dbReference type="PANTHER" id="PTHR30189:SF1">
    <property type="entry name" value="LPS-ASSEMBLY PROTEIN LPTD"/>
    <property type="match status" value="1"/>
</dbReference>
<dbReference type="Proteomes" id="UP000503096">
    <property type="component" value="Chromosome"/>
</dbReference>
<sequence>MAILIACAIGSAPGARAQDSDGLRLRLDRQLRPPPPRLERDAIRFLEADEIGGERDKTITATGNVSLRQRGASIRADRVDYNEVTDTAVAIGRVRLEREGDAVVGPKLMYHLGTDTGEMDAPLFEIPKKLDRRAAGRGSASRAMLEGEDISRLFDAEYTTCPVPRDDWFLRVHELEIDSKRNIGTAYNSTVYFLGVPILYSPWLSFPLDNARKSGFLAPIIGSSGQSGFELAMPYYWNIAENMDATITPKLFSKRGLQIGSEFRYLWPTFSGQLDAEFLPKDRITDSDRYFFGVRHVQSLPFNTTLAISAQRVSDDDYFRDLSTRIAATSQTNLPRDAILSYSDDIWALSARALAYQTLQDPLAPVVAPYKILPQLLASGLKQNFLGADWQFVGELSNFRHPELVNGQRFIAYPSVQVPFRRSYGYVTPKVGYHFTQYNVKENAGGVEEGTRGLPITSVDAGLFFDRPWEFRGERFQQTLEPRLYYLYVPYKDQSKLPNFTTAETDFNFGQMFYENRFIGGDRIGDANQITAAVTTRLVESGTGLERLRASLGQVYYFEPQRVTLEGPPRDEQRSDVIGVVSSQITPTITSDLVLQYSPSRSDAAKGALGVRYFPEPGRVLNAAYRYARNDIEQIDVSTQWPLWRGLTGVARVNWSIKDKKLLEGLVGFEYNADCWQLRAVAHRFITATQQVSTSFQIQLELTGLSRIGINPLETLRQNISGYRRSDEIAR</sequence>
<gene>
    <name evidence="1 3" type="primary">lptD</name>
    <name evidence="3" type="ORF">DSM104440_00468</name>
</gene>
<comment type="similarity">
    <text evidence="1">Belongs to the LptD family.</text>
</comment>
<dbReference type="Gene3D" id="2.60.450.10">
    <property type="entry name" value="Lipopolysaccharide (LPS) transport protein A like domain"/>
    <property type="match status" value="1"/>
</dbReference>
<evidence type="ECO:0000313" key="4">
    <source>
        <dbReference type="Proteomes" id="UP000503096"/>
    </source>
</evidence>
<dbReference type="AlphaFoldDB" id="A0A6M4H2Z5"/>
<evidence type="ECO:0000259" key="2">
    <source>
        <dbReference type="Pfam" id="PF04453"/>
    </source>
</evidence>
<evidence type="ECO:0000313" key="3">
    <source>
        <dbReference type="EMBL" id="QJR13682.1"/>
    </source>
</evidence>
<comment type="function">
    <text evidence="1">Together with LptE, is involved in the assembly of lipopolysaccharide (LPS) at the surface of the outer membrane.</text>
</comment>
<dbReference type="KEGG" id="upl:DSM104440_00468"/>
<dbReference type="RefSeq" id="WP_171160432.1">
    <property type="nucleotide sequence ID" value="NZ_CP053073.1"/>
</dbReference>
<dbReference type="FunCoup" id="A0A6M4H2Z5">
    <property type="interactions" value="152"/>
</dbReference>
<dbReference type="InterPro" id="IPR020889">
    <property type="entry name" value="LipoPS_assembly_LptD"/>
</dbReference>
<name>A0A6M4H2Z5_9PROT</name>
<dbReference type="EMBL" id="CP053073">
    <property type="protein sequence ID" value="QJR13682.1"/>
    <property type="molecule type" value="Genomic_DNA"/>
</dbReference>
<organism evidence="3 4">
    <name type="scientific">Usitatibacter palustris</name>
    <dbReference type="NCBI Taxonomy" id="2732487"/>
    <lineage>
        <taxon>Bacteria</taxon>
        <taxon>Pseudomonadati</taxon>
        <taxon>Pseudomonadota</taxon>
        <taxon>Betaproteobacteria</taxon>
        <taxon>Nitrosomonadales</taxon>
        <taxon>Usitatibacteraceae</taxon>
        <taxon>Usitatibacter</taxon>
    </lineage>
</organism>
<dbReference type="GO" id="GO:1990351">
    <property type="term" value="C:transporter complex"/>
    <property type="evidence" value="ECO:0007669"/>
    <property type="project" value="TreeGrafter"/>
</dbReference>
<proteinExistence type="inferred from homology"/>
<accession>A0A6M4H2Z5</accession>
<dbReference type="GO" id="GO:0009279">
    <property type="term" value="C:cell outer membrane"/>
    <property type="evidence" value="ECO:0007669"/>
    <property type="project" value="UniProtKB-SubCell"/>
</dbReference>
<comment type="caution">
    <text evidence="1">Lacks conserved residue(s) required for the propagation of feature annotation.</text>
</comment>
<reference evidence="3 4" key="1">
    <citation type="submission" date="2020-04" db="EMBL/GenBank/DDBJ databases">
        <title>Usitatibacter rugosus gen. nov., sp. nov. and Usitatibacter palustris sp. nov., novel members of Usitatibacteraceae fam. nov. within the order Nitrosomonadales isolated from soil.</title>
        <authorList>
            <person name="Huber K.J."/>
            <person name="Neumann-Schaal M."/>
            <person name="Geppert A."/>
            <person name="Luckner M."/>
            <person name="Wanner G."/>
            <person name="Overmann J."/>
        </authorList>
    </citation>
    <scope>NUCLEOTIDE SEQUENCE [LARGE SCALE GENOMIC DNA]</scope>
    <source>
        <strain evidence="3 4">Swamp67</strain>
    </source>
</reference>
<dbReference type="InterPro" id="IPR007543">
    <property type="entry name" value="LptD_C"/>
</dbReference>
<dbReference type="GO" id="GO:0015920">
    <property type="term" value="P:lipopolysaccharide transport"/>
    <property type="evidence" value="ECO:0007669"/>
    <property type="project" value="InterPro"/>
</dbReference>
<feature type="domain" description="LptD C-terminal" evidence="2">
    <location>
        <begin position="288"/>
        <end position="643"/>
    </location>
</feature>